<dbReference type="Gene3D" id="3.90.550.10">
    <property type="entry name" value="Spore Coat Polysaccharide Biosynthesis Protein SpsA, Chain A"/>
    <property type="match status" value="1"/>
</dbReference>
<protein>
    <submittedName>
        <fullName evidence="2">Glycosyltransferase</fullName>
    </submittedName>
</protein>
<dbReference type="InterPro" id="IPR050834">
    <property type="entry name" value="Glycosyltransf_2"/>
</dbReference>
<evidence type="ECO:0000259" key="1">
    <source>
        <dbReference type="Pfam" id="PF00535"/>
    </source>
</evidence>
<dbReference type="GO" id="GO:0016740">
    <property type="term" value="F:transferase activity"/>
    <property type="evidence" value="ECO:0007669"/>
    <property type="project" value="UniProtKB-KW"/>
</dbReference>
<dbReference type="PANTHER" id="PTHR43685">
    <property type="entry name" value="GLYCOSYLTRANSFERASE"/>
    <property type="match status" value="1"/>
</dbReference>
<dbReference type="SUPFAM" id="SSF53448">
    <property type="entry name" value="Nucleotide-diphospho-sugar transferases"/>
    <property type="match status" value="1"/>
</dbReference>
<dbReference type="InterPro" id="IPR029044">
    <property type="entry name" value="Nucleotide-diphossugar_trans"/>
</dbReference>
<dbReference type="RefSeq" id="WP_120325743.1">
    <property type="nucleotide sequence ID" value="NZ_RAPF01000010.1"/>
</dbReference>
<name>A0A420EC73_9SPHN</name>
<accession>A0A420EC73</accession>
<sequence length="330" mass="36219">MYTPKPKFSVVMPVFNVETYIGQAIDSVLAQSFTDFELIVVDDGGTDRSMDIACAYDDPRIRIVSQTNRGLAGARNTGIAASRGNYIALLDSDDCFHPDKLRLHYIHLEANPSIGVSYAGSRMIDAAGSPLSVAMQPKLRGIDAAHILCRNPVGNGSAAVLRRSAIEPVAVSDAKDFWRRCWFDENFRQSEDIEFWIRLSARHAVKFEGIEGLLTHYRIIPGALSANIVKQYLSWNRMLTKTEAYAPDLIAAHGATARAYQLRYLARRAVQLGDAQFARSLLSEALQLAPRMALAEPVKTGITGAAVLAANVLGTHRFRKLAAPYLKGAI</sequence>
<dbReference type="Pfam" id="PF00535">
    <property type="entry name" value="Glycos_transf_2"/>
    <property type="match status" value="1"/>
</dbReference>
<keyword evidence="2" id="KW-0808">Transferase</keyword>
<reference evidence="2 3" key="1">
    <citation type="submission" date="2018-09" db="EMBL/GenBank/DDBJ databases">
        <title>Altererythrobacter spongiae sp. nov., isolated from a marine sponge.</title>
        <authorList>
            <person name="Zhuang L."/>
            <person name="Luo L."/>
        </authorList>
    </citation>
    <scope>NUCLEOTIDE SEQUENCE [LARGE SCALE GENOMIC DNA]</scope>
    <source>
        <strain evidence="2 3">HN-Y73</strain>
    </source>
</reference>
<dbReference type="OrthoDB" id="9813349at2"/>
<dbReference type="EMBL" id="RAPF01000010">
    <property type="protein sequence ID" value="RKF18299.1"/>
    <property type="molecule type" value="Genomic_DNA"/>
</dbReference>
<feature type="domain" description="Glycosyltransferase 2-like" evidence="1">
    <location>
        <begin position="9"/>
        <end position="166"/>
    </location>
</feature>
<dbReference type="Proteomes" id="UP000284395">
    <property type="component" value="Unassembled WGS sequence"/>
</dbReference>
<dbReference type="AlphaFoldDB" id="A0A420EC73"/>
<keyword evidence="3" id="KW-1185">Reference proteome</keyword>
<organism evidence="2 3">
    <name type="scientific">Altericroceibacterium spongiae</name>
    <dbReference type="NCBI Taxonomy" id="2320269"/>
    <lineage>
        <taxon>Bacteria</taxon>
        <taxon>Pseudomonadati</taxon>
        <taxon>Pseudomonadota</taxon>
        <taxon>Alphaproteobacteria</taxon>
        <taxon>Sphingomonadales</taxon>
        <taxon>Erythrobacteraceae</taxon>
        <taxon>Altericroceibacterium</taxon>
    </lineage>
</organism>
<gene>
    <name evidence="2" type="ORF">D6851_15125</name>
</gene>
<evidence type="ECO:0000313" key="2">
    <source>
        <dbReference type="EMBL" id="RKF18299.1"/>
    </source>
</evidence>
<comment type="caution">
    <text evidence="2">The sequence shown here is derived from an EMBL/GenBank/DDBJ whole genome shotgun (WGS) entry which is preliminary data.</text>
</comment>
<proteinExistence type="predicted"/>
<evidence type="ECO:0000313" key="3">
    <source>
        <dbReference type="Proteomes" id="UP000284395"/>
    </source>
</evidence>
<dbReference type="InterPro" id="IPR001173">
    <property type="entry name" value="Glyco_trans_2-like"/>
</dbReference>
<dbReference type="PANTHER" id="PTHR43685:SF2">
    <property type="entry name" value="GLYCOSYLTRANSFERASE 2-LIKE DOMAIN-CONTAINING PROTEIN"/>
    <property type="match status" value="1"/>
</dbReference>